<dbReference type="Gene3D" id="2.60.120.10">
    <property type="entry name" value="Jelly Rolls"/>
    <property type="match status" value="1"/>
</dbReference>
<accession>S3CCI4</accession>
<dbReference type="PANTHER" id="PTHR36156">
    <property type="entry name" value="SLR2101 PROTEIN"/>
    <property type="match status" value="1"/>
</dbReference>
<dbReference type="VEuPathDB" id="FungiDB:F503_04886"/>
<dbReference type="OrthoDB" id="5840532at2759"/>
<dbReference type="HOGENOM" id="CLU_096188_0_1_1"/>
<dbReference type="InterPro" id="IPR047142">
    <property type="entry name" value="OryJ/VirC-like"/>
</dbReference>
<sequence length="181" mass="19898">MASAAKDIRPIQRFITTHSPDGKTTFSDAVSEDAPFKVLPDGAEFALCYATDKFPVQLSADEDLGTYENYTTNLPGITIGTGSVLRVVDMRPGALSPMHRTISLDYGVVIEGEVELVLDSGETRLMKRGDISIQRGTNHAWRNTSPTSWARMLYVLQPAEPLVFGDKVLEDNSKETIPKHT</sequence>
<keyword evidence="3" id="KW-1185">Reference proteome</keyword>
<name>S3CCI4_OPHP1</name>
<evidence type="ECO:0000313" key="3">
    <source>
        <dbReference type="Proteomes" id="UP000016923"/>
    </source>
</evidence>
<dbReference type="InterPro" id="IPR011051">
    <property type="entry name" value="RmlC_Cupin_sf"/>
</dbReference>
<dbReference type="EMBL" id="KE148163">
    <property type="protein sequence ID" value="EPE04038.1"/>
    <property type="molecule type" value="Genomic_DNA"/>
</dbReference>
<dbReference type="eggNOG" id="ENOG502S90D">
    <property type="taxonomic scope" value="Eukaryota"/>
</dbReference>
<dbReference type="CDD" id="cd02231">
    <property type="entry name" value="cupin_BLL6423-like"/>
    <property type="match status" value="1"/>
</dbReference>
<dbReference type="Pfam" id="PF07883">
    <property type="entry name" value="Cupin_2"/>
    <property type="match status" value="1"/>
</dbReference>
<organism evidence="2 3">
    <name type="scientific">Ophiostoma piceae (strain UAMH 11346)</name>
    <name type="common">Sap stain fungus</name>
    <dbReference type="NCBI Taxonomy" id="1262450"/>
    <lineage>
        <taxon>Eukaryota</taxon>
        <taxon>Fungi</taxon>
        <taxon>Dikarya</taxon>
        <taxon>Ascomycota</taxon>
        <taxon>Pezizomycotina</taxon>
        <taxon>Sordariomycetes</taxon>
        <taxon>Sordariomycetidae</taxon>
        <taxon>Ophiostomatales</taxon>
        <taxon>Ophiostomataceae</taxon>
        <taxon>Ophiostoma</taxon>
    </lineage>
</organism>
<dbReference type="InterPro" id="IPR013096">
    <property type="entry name" value="Cupin_2"/>
</dbReference>
<protein>
    <submittedName>
        <fullName evidence="2">Cupin domain protein</fullName>
    </submittedName>
</protein>
<evidence type="ECO:0000313" key="2">
    <source>
        <dbReference type="EMBL" id="EPE04038.1"/>
    </source>
</evidence>
<dbReference type="SUPFAM" id="SSF51182">
    <property type="entry name" value="RmlC-like cupins"/>
    <property type="match status" value="1"/>
</dbReference>
<evidence type="ECO:0000259" key="1">
    <source>
        <dbReference type="Pfam" id="PF07883"/>
    </source>
</evidence>
<dbReference type="InterPro" id="IPR014710">
    <property type="entry name" value="RmlC-like_jellyroll"/>
</dbReference>
<feature type="domain" description="Cupin type-2" evidence="1">
    <location>
        <begin position="87"/>
        <end position="153"/>
    </location>
</feature>
<dbReference type="OMA" id="NWARMLY"/>
<dbReference type="Proteomes" id="UP000016923">
    <property type="component" value="Unassembled WGS sequence"/>
</dbReference>
<dbReference type="AlphaFoldDB" id="S3CCI4"/>
<proteinExistence type="predicted"/>
<reference evidence="2 3" key="1">
    <citation type="journal article" date="2013" name="BMC Genomics">
        <title>The genome and transcriptome of the pine saprophyte Ophiostoma piceae, and a comparison with the bark beetle-associated pine pathogen Grosmannia clavigera.</title>
        <authorList>
            <person name="Haridas S."/>
            <person name="Wang Y."/>
            <person name="Lim L."/>
            <person name="Massoumi Alamouti S."/>
            <person name="Jackman S."/>
            <person name="Docking R."/>
            <person name="Robertson G."/>
            <person name="Birol I."/>
            <person name="Bohlmann J."/>
            <person name="Breuil C."/>
        </authorList>
    </citation>
    <scope>NUCLEOTIDE SEQUENCE [LARGE SCALE GENOMIC DNA]</scope>
    <source>
        <strain evidence="2 3">UAMH 11346</strain>
    </source>
</reference>
<dbReference type="STRING" id="1262450.S3CCI4"/>
<dbReference type="PANTHER" id="PTHR36156:SF3">
    <property type="entry name" value="CUPIN 2 CONSERVED BARREL DOMAIN-CONTAINING PROTEIN"/>
    <property type="match status" value="1"/>
</dbReference>
<gene>
    <name evidence="2" type="ORF">F503_04886</name>
</gene>